<name>A0A2K3KZ08_TRIPR</name>
<evidence type="ECO:0000313" key="2">
    <source>
        <dbReference type="EMBL" id="PNX71525.1"/>
    </source>
</evidence>
<dbReference type="Proteomes" id="UP000236291">
    <property type="component" value="Unassembled WGS sequence"/>
</dbReference>
<sequence>MAFSKLLAVSLLASLLLLHFVDAADQSIVMEHALQGVVYHLVQDCAKELVGLVVEDVTAYHLALMETKKSVLVMPA</sequence>
<comment type="caution">
    <text evidence="2">The sequence shown here is derived from an EMBL/GenBank/DDBJ whole genome shotgun (WGS) entry which is preliminary data.</text>
</comment>
<keyword evidence="1" id="KW-0732">Signal</keyword>
<reference evidence="2 3" key="1">
    <citation type="journal article" date="2014" name="Am. J. Bot.">
        <title>Genome assembly and annotation for red clover (Trifolium pratense; Fabaceae).</title>
        <authorList>
            <person name="Istvanek J."/>
            <person name="Jaros M."/>
            <person name="Krenek A."/>
            <person name="Repkova J."/>
        </authorList>
    </citation>
    <scope>NUCLEOTIDE SEQUENCE [LARGE SCALE GENOMIC DNA]</scope>
    <source>
        <strain evidence="3">cv. Tatra</strain>
        <tissue evidence="2">Young leaves</tissue>
    </source>
</reference>
<dbReference type="EMBL" id="ASHM01023436">
    <property type="protein sequence ID" value="PNX71525.1"/>
    <property type="molecule type" value="Genomic_DNA"/>
</dbReference>
<gene>
    <name evidence="2" type="ORF">L195_g027405</name>
</gene>
<organism evidence="2 3">
    <name type="scientific">Trifolium pratense</name>
    <name type="common">Red clover</name>
    <dbReference type="NCBI Taxonomy" id="57577"/>
    <lineage>
        <taxon>Eukaryota</taxon>
        <taxon>Viridiplantae</taxon>
        <taxon>Streptophyta</taxon>
        <taxon>Embryophyta</taxon>
        <taxon>Tracheophyta</taxon>
        <taxon>Spermatophyta</taxon>
        <taxon>Magnoliopsida</taxon>
        <taxon>eudicotyledons</taxon>
        <taxon>Gunneridae</taxon>
        <taxon>Pentapetalae</taxon>
        <taxon>rosids</taxon>
        <taxon>fabids</taxon>
        <taxon>Fabales</taxon>
        <taxon>Fabaceae</taxon>
        <taxon>Papilionoideae</taxon>
        <taxon>50 kb inversion clade</taxon>
        <taxon>NPAAA clade</taxon>
        <taxon>Hologalegina</taxon>
        <taxon>IRL clade</taxon>
        <taxon>Trifolieae</taxon>
        <taxon>Trifolium</taxon>
    </lineage>
</organism>
<proteinExistence type="predicted"/>
<protein>
    <submittedName>
        <fullName evidence="2">Uncharacterized protein</fullName>
    </submittedName>
</protein>
<feature type="chain" id="PRO_5014408710" evidence="1">
    <location>
        <begin position="24"/>
        <end position="76"/>
    </location>
</feature>
<reference evidence="2 3" key="2">
    <citation type="journal article" date="2017" name="Front. Plant Sci.">
        <title>Gene Classification and Mining of Molecular Markers Useful in Red Clover (Trifolium pratense) Breeding.</title>
        <authorList>
            <person name="Istvanek J."/>
            <person name="Dluhosova J."/>
            <person name="Dluhos P."/>
            <person name="Patkova L."/>
            <person name="Nedelnik J."/>
            <person name="Repkova J."/>
        </authorList>
    </citation>
    <scope>NUCLEOTIDE SEQUENCE [LARGE SCALE GENOMIC DNA]</scope>
    <source>
        <strain evidence="3">cv. Tatra</strain>
        <tissue evidence="2">Young leaves</tissue>
    </source>
</reference>
<dbReference type="AlphaFoldDB" id="A0A2K3KZ08"/>
<evidence type="ECO:0000256" key="1">
    <source>
        <dbReference type="SAM" id="SignalP"/>
    </source>
</evidence>
<evidence type="ECO:0000313" key="3">
    <source>
        <dbReference type="Proteomes" id="UP000236291"/>
    </source>
</evidence>
<feature type="signal peptide" evidence="1">
    <location>
        <begin position="1"/>
        <end position="23"/>
    </location>
</feature>
<accession>A0A2K3KZ08</accession>